<name>A0A9P4YEF5_CRYP1</name>
<accession>A0A9P4YEF5</accession>
<keyword evidence="2" id="KW-0539">Nucleus</keyword>
<evidence type="ECO:0000256" key="2">
    <source>
        <dbReference type="ARBA" id="ARBA00023242"/>
    </source>
</evidence>
<dbReference type="PROSITE" id="PS00463">
    <property type="entry name" value="ZN2_CY6_FUNGAL_1"/>
    <property type="match status" value="1"/>
</dbReference>
<dbReference type="GO" id="GO:0006351">
    <property type="term" value="P:DNA-templated transcription"/>
    <property type="evidence" value="ECO:0007669"/>
    <property type="project" value="InterPro"/>
</dbReference>
<dbReference type="OrthoDB" id="5121955at2759"/>
<dbReference type="GO" id="GO:0003677">
    <property type="term" value="F:DNA binding"/>
    <property type="evidence" value="ECO:0007669"/>
    <property type="project" value="InterPro"/>
</dbReference>
<reference evidence="5" key="1">
    <citation type="journal article" date="2020" name="Phytopathology">
        <title>Genome sequence of the chestnut blight fungus Cryphonectria parasitica EP155: A fundamental resource for an archetypical invasive plant pathogen.</title>
        <authorList>
            <person name="Crouch J.A."/>
            <person name="Dawe A."/>
            <person name="Aerts A."/>
            <person name="Barry K."/>
            <person name="Churchill A.C.L."/>
            <person name="Grimwood J."/>
            <person name="Hillman B."/>
            <person name="Milgroom M.G."/>
            <person name="Pangilinan J."/>
            <person name="Smith M."/>
            <person name="Salamov A."/>
            <person name="Schmutz J."/>
            <person name="Yadav J."/>
            <person name="Grigoriev I.V."/>
            <person name="Nuss D."/>
        </authorList>
    </citation>
    <scope>NUCLEOTIDE SEQUENCE</scope>
    <source>
        <strain evidence="5">EP155</strain>
    </source>
</reference>
<dbReference type="Pfam" id="PF04082">
    <property type="entry name" value="Fungal_trans"/>
    <property type="match status" value="1"/>
</dbReference>
<dbReference type="SMART" id="SM00066">
    <property type="entry name" value="GAL4"/>
    <property type="match status" value="1"/>
</dbReference>
<protein>
    <recommendedName>
        <fullName evidence="4">Zn(2)-C6 fungal-type domain-containing protein</fullName>
    </recommendedName>
</protein>
<dbReference type="PROSITE" id="PS50048">
    <property type="entry name" value="ZN2_CY6_FUNGAL_2"/>
    <property type="match status" value="1"/>
</dbReference>
<evidence type="ECO:0000256" key="1">
    <source>
        <dbReference type="ARBA" id="ARBA00022723"/>
    </source>
</evidence>
<dbReference type="InterPro" id="IPR007219">
    <property type="entry name" value="XnlR_reg_dom"/>
</dbReference>
<feature type="region of interest" description="Disordered" evidence="3">
    <location>
        <begin position="731"/>
        <end position="756"/>
    </location>
</feature>
<organism evidence="5 6">
    <name type="scientific">Cryphonectria parasitica (strain ATCC 38755 / EP155)</name>
    <dbReference type="NCBI Taxonomy" id="660469"/>
    <lineage>
        <taxon>Eukaryota</taxon>
        <taxon>Fungi</taxon>
        <taxon>Dikarya</taxon>
        <taxon>Ascomycota</taxon>
        <taxon>Pezizomycotina</taxon>
        <taxon>Sordariomycetes</taxon>
        <taxon>Sordariomycetidae</taxon>
        <taxon>Diaporthales</taxon>
        <taxon>Cryphonectriaceae</taxon>
        <taxon>Cryphonectria-Endothia species complex</taxon>
        <taxon>Cryphonectria</taxon>
    </lineage>
</organism>
<dbReference type="EMBL" id="MU032344">
    <property type="protein sequence ID" value="KAF3771370.1"/>
    <property type="molecule type" value="Genomic_DNA"/>
</dbReference>
<feature type="domain" description="Zn(2)-C6 fungal-type" evidence="4">
    <location>
        <begin position="25"/>
        <end position="57"/>
    </location>
</feature>
<dbReference type="InterPro" id="IPR036864">
    <property type="entry name" value="Zn2-C6_fun-type_DNA-bd_sf"/>
</dbReference>
<dbReference type="AlphaFoldDB" id="A0A9P4YEF5"/>
<dbReference type="Proteomes" id="UP000803844">
    <property type="component" value="Unassembled WGS sequence"/>
</dbReference>
<proteinExistence type="predicted"/>
<dbReference type="CDD" id="cd12148">
    <property type="entry name" value="fungal_TF_MHR"/>
    <property type="match status" value="1"/>
</dbReference>
<evidence type="ECO:0000313" key="5">
    <source>
        <dbReference type="EMBL" id="KAF3771370.1"/>
    </source>
</evidence>
<dbReference type="GO" id="GO:0008270">
    <property type="term" value="F:zinc ion binding"/>
    <property type="evidence" value="ECO:0007669"/>
    <property type="project" value="InterPro"/>
</dbReference>
<gene>
    <name evidence="5" type="ORF">M406DRAFT_248577</name>
</gene>
<keyword evidence="6" id="KW-1185">Reference proteome</keyword>
<keyword evidence="1" id="KW-0479">Metal-binding</keyword>
<dbReference type="Pfam" id="PF00172">
    <property type="entry name" value="Zn_clus"/>
    <property type="match status" value="1"/>
</dbReference>
<dbReference type="InterPro" id="IPR001138">
    <property type="entry name" value="Zn2Cys6_DnaBD"/>
</dbReference>
<evidence type="ECO:0000256" key="3">
    <source>
        <dbReference type="SAM" id="MobiDB-lite"/>
    </source>
</evidence>
<dbReference type="InterPro" id="IPR052761">
    <property type="entry name" value="Fungal_Detox/Toxin_TFs"/>
</dbReference>
<evidence type="ECO:0000313" key="6">
    <source>
        <dbReference type="Proteomes" id="UP000803844"/>
    </source>
</evidence>
<dbReference type="CDD" id="cd00067">
    <property type="entry name" value="GAL4"/>
    <property type="match status" value="1"/>
</dbReference>
<evidence type="ECO:0000259" key="4">
    <source>
        <dbReference type="PROSITE" id="PS50048"/>
    </source>
</evidence>
<dbReference type="PANTHER" id="PTHR47425:SF2">
    <property type="entry name" value="FARB-RELATED"/>
    <property type="match status" value="1"/>
</dbReference>
<dbReference type="GeneID" id="63833672"/>
<dbReference type="GO" id="GO:0000981">
    <property type="term" value="F:DNA-binding transcription factor activity, RNA polymerase II-specific"/>
    <property type="evidence" value="ECO:0007669"/>
    <property type="project" value="InterPro"/>
</dbReference>
<dbReference type="SUPFAM" id="SSF57701">
    <property type="entry name" value="Zn2/Cys6 DNA-binding domain"/>
    <property type="match status" value="1"/>
</dbReference>
<dbReference type="RefSeq" id="XP_040782331.1">
    <property type="nucleotide sequence ID" value="XM_040916543.1"/>
</dbReference>
<dbReference type="Gene3D" id="4.10.240.10">
    <property type="entry name" value="Zn(2)-C6 fungal-type DNA-binding domain"/>
    <property type="match status" value="1"/>
</dbReference>
<sequence length="782" mass="87382">MSEPSGAGRQVDPAVGVKRRRAARACLSCRMRKVRCDVSRSGPPCMNCSLDSIDCVVKARKSNLLCTPYEQRVCVTYAKNKDSLLANNWLSASSIQETEADCLDLPLPKRSHRSHPNSVVYTYYSFLTLDNLPNCLSRDVDFLEAEGCFHLPTRAIMDQILQQYFLHIHPFLPLFNEGDFWEMYYDTPCGRQDAKMSLLVLQAIIFVSCNFVNWSMESVSAFGYKSIRGLRAAFYRRAKLLYDFGAESAAVPVSQTALLLSYWTPPVRTETKPNSVWLSIAIQNAKNASAPYYATLSPSQAGSSANNIAEAKRINILKRLWWCCIIRDRILPLGLRRGIQITRAHFDFEKHPPLGLMDLDDEIHRSAVYTPDAKRELIRIFSRVLDLCVILTDVLVLVFPLDGALDQFQRRPSLLPSEEGEIRKSKNALVHWYTAAVTASTGAEECGGQISSTKHESVALHTHLMYTYYHSARMALYNHELQHYLALTAANPSEDTGRLLDTRDAIQNAFSNITEILRGLNQRHLIRWLPISAAAYIAFPLALQVLNTHLSAARQAPNHATLIEVIKVLHIQYDGVDWIARLVRYLVDLVQADPAFANGENVTDWAELLAVKPESYLRFSLALDLSMNSGRFPDKNEFLTSVDETKTSRSGRLEGSIPEPGQSLKIQEENPTLLAETATMVDTSRAVDMSSPNNQRTASVTATRSEAVENSDMLDERVEEQVSEILARVESPCPPSEPNAKTDGNLLSPLPDDLDEFLDHTMGEATASEDSFGGIEFAGRGE</sequence>
<dbReference type="PANTHER" id="PTHR47425">
    <property type="entry name" value="FARB-RELATED"/>
    <property type="match status" value="1"/>
</dbReference>
<comment type="caution">
    <text evidence="5">The sequence shown here is derived from an EMBL/GenBank/DDBJ whole genome shotgun (WGS) entry which is preliminary data.</text>
</comment>